<name>A0A521EYP8_9BACL</name>
<dbReference type="InterPro" id="IPR007848">
    <property type="entry name" value="Small_mtfrase_dom"/>
</dbReference>
<protein>
    <submittedName>
        <fullName evidence="2">Phospholipid N-methyltransferase</fullName>
    </submittedName>
</protein>
<dbReference type="GO" id="GO:0008168">
    <property type="term" value="F:methyltransferase activity"/>
    <property type="evidence" value="ECO:0007669"/>
    <property type="project" value="UniProtKB-KW"/>
</dbReference>
<keyword evidence="2" id="KW-0489">Methyltransferase</keyword>
<evidence type="ECO:0000313" key="3">
    <source>
        <dbReference type="Proteomes" id="UP000315636"/>
    </source>
</evidence>
<dbReference type="Pfam" id="PF05175">
    <property type="entry name" value="MTS"/>
    <property type="match status" value="1"/>
</dbReference>
<dbReference type="SUPFAM" id="SSF53335">
    <property type="entry name" value="S-adenosyl-L-methionine-dependent methyltransferases"/>
    <property type="match status" value="1"/>
</dbReference>
<dbReference type="OrthoDB" id="9805585at2"/>
<feature type="domain" description="Methyltransferase small" evidence="1">
    <location>
        <begin position="34"/>
        <end position="167"/>
    </location>
</feature>
<reference evidence="2 3" key="1">
    <citation type="submission" date="2017-05" db="EMBL/GenBank/DDBJ databases">
        <authorList>
            <person name="Varghese N."/>
            <person name="Submissions S."/>
        </authorList>
    </citation>
    <scope>NUCLEOTIDE SEQUENCE [LARGE SCALE GENOMIC DNA]</scope>
    <source>
        <strain evidence="2 3">DSM 45474</strain>
    </source>
</reference>
<dbReference type="AlphaFoldDB" id="A0A521EYP8"/>
<evidence type="ECO:0000259" key="1">
    <source>
        <dbReference type="Pfam" id="PF05175"/>
    </source>
</evidence>
<dbReference type="EMBL" id="FXTI01000011">
    <property type="protein sequence ID" value="SMO88983.1"/>
    <property type="molecule type" value="Genomic_DNA"/>
</dbReference>
<dbReference type="CDD" id="cd02440">
    <property type="entry name" value="AdoMet_MTases"/>
    <property type="match status" value="1"/>
</dbReference>
<sequence length="190" mass="21824">MSILYWRLFLARFFRSPLQIGSVIPSSQKLVQAMLSPVPWNQIDTVVELGAGTGVITQALKKYHKPGTETFIFENDPVLQSLLRRRYPEFHFASDAAMMDTVLSQQNMNGSDVILSSLPFSNFSIDSRVRILDQICDTLKTDGIFIAYQYSQHIKPLLQERFQEVEIRWVPWNIPPAFVYICRKPIPEGT</sequence>
<dbReference type="Gene3D" id="3.40.50.150">
    <property type="entry name" value="Vaccinia Virus protein VP39"/>
    <property type="match status" value="1"/>
</dbReference>
<accession>A0A521EYP8</accession>
<dbReference type="GO" id="GO:0032259">
    <property type="term" value="P:methylation"/>
    <property type="evidence" value="ECO:0007669"/>
    <property type="project" value="UniProtKB-KW"/>
</dbReference>
<gene>
    <name evidence="2" type="ORF">SAMN06264849_11176</name>
</gene>
<dbReference type="RefSeq" id="WP_142506465.1">
    <property type="nucleotide sequence ID" value="NZ_FXTI01000011.1"/>
</dbReference>
<dbReference type="Proteomes" id="UP000315636">
    <property type="component" value="Unassembled WGS sequence"/>
</dbReference>
<organism evidence="2 3">
    <name type="scientific">Melghirimyces algeriensis</name>
    <dbReference type="NCBI Taxonomy" id="910412"/>
    <lineage>
        <taxon>Bacteria</taxon>
        <taxon>Bacillati</taxon>
        <taxon>Bacillota</taxon>
        <taxon>Bacilli</taxon>
        <taxon>Bacillales</taxon>
        <taxon>Thermoactinomycetaceae</taxon>
        <taxon>Melghirimyces</taxon>
    </lineage>
</organism>
<evidence type="ECO:0000313" key="2">
    <source>
        <dbReference type="EMBL" id="SMO88983.1"/>
    </source>
</evidence>
<dbReference type="InterPro" id="IPR029063">
    <property type="entry name" value="SAM-dependent_MTases_sf"/>
</dbReference>
<proteinExistence type="predicted"/>
<keyword evidence="3" id="KW-1185">Reference proteome</keyword>
<keyword evidence="2" id="KW-0808">Transferase</keyword>